<dbReference type="GO" id="GO:0045197">
    <property type="term" value="P:establishment or maintenance of epithelial cell apical/basal polarity"/>
    <property type="evidence" value="ECO:0007669"/>
    <property type="project" value="TreeGrafter"/>
</dbReference>
<dbReference type="Pfam" id="PF26129">
    <property type="entry name" value="Vwde"/>
    <property type="match status" value="1"/>
</dbReference>
<name>A0A553N7W5_TIGCA</name>
<dbReference type="GO" id="GO:0005886">
    <property type="term" value="C:plasma membrane"/>
    <property type="evidence" value="ECO:0007669"/>
    <property type="project" value="TreeGrafter"/>
</dbReference>
<keyword evidence="3" id="KW-0677">Repeat</keyword>
<feature type="disulfide bond" evidence="5">
    <location>
        <begin position="1438"/>
        <end position="1448"/>
    </location>
</feature>
<organism evidence="7 8">
    <name type="scientific">Tigriopus californicus</name>
    <name type="common">Marine copepod</name>
    <dbReference type="NCBI Taxonomy" id="6832"/>
    <lineage>
        <taxon>Eukaryota</taxon>
        <taxon>Metazoa</taxon>
        <taxon>Ecdysozoa</taxon>
        <taxon>Arthropoda</taxon>
        <taxon>Crustacea</taxon>
        <taxon>Multicrustacea</taxon>
        <taxon>Hexanauplia</taxon>
        <taxon>Copepoda</taxon>
        <taxon>Harpacticoida</taxon>
        <taxon>Harpacticidae</taxon>
        <taxon>Tigriopus</taxon>
    </lineage>
</organism>
<dbReference type="InterPro" id="IPR051022">
    <property type="entry name" value="Notch_Cell-Fate_Det"/>
</dbReference>
<dbReference type="InterPro" id="IPR000742">
    <property type="entry name" value="EGF"/>
</dbReference>
<dbReference type="Proteomes" id="UP000318571">
    <property type="component" value="Chromosome 8"/>
</dbReference>
<evidence type="ECO:0000256" key="5">
    <source>
        <dbReference type="PROSITE-ProRule" id="PRU00076"/>
    </source>
</evidence>
<feature type="disulfide bond" evidence="5">
    <location>
        <begin position="1595"/>
        <end position="1604"/>
    </location>
</feature>
<feature type="domain" description="EGF-like" evidence="6">
    <location>
        <begin position="841"/>
        <end position="872"/>
    </location>
</feature>
<evidence type="ECO:0000313" key="8">
    <source>
        <dbReference type="Proteomes" id="UP000318571"/>
    </source>
</evidence>
<dbReference type="PROSITE" id="PS01186">
    <property type="entry name" value="EGF_2"/>
    <property type="match status" value="5"/>
</dbReference>
<feature type="domain" description="EGF-like" evidence="6">
    <location>
        <begin position="1541"/>
        <end position="1573"/>
    </location>
</feature>
<keyword evidence="4 5" id="KW-1015">Disulfide bond</keyword>
<feature type="disulfide bond" evidence="5">
    <location>
        <begin position="1577"/>
        <end position="1587"/>
    </location>
</feature>
<protein>
    <recommendedName>
        <fullName evidence="6">EGF-like domain-containing protein</fullName>
    </recommendedName>
</protein>
<dbReference type="PROSITE" id="PS01187">
    <property type="entry name" value="EGF_CA"/>
    <property type="match status" value="1"/>
</dbReference>
<evidence type="ECO:0000256" key="3">
    <source>
        <dbReference type="ARBA" id="ARBA00022737"/>
    </source>
</evidence>
<dbReference type="CDD" id="cd00054">
    <property type="entry name" value="EGF_CA"/>
    <property type="match status" value="1"/>
</dbReference>
<dbReference type="Pfam" id="PF00008">
    <property type="entry name" value="EGF"/>
    <property type="match status" value="1"/>
</dbReference>
<accession>A0A553N7W5</accession>
<dbReference type="EMBL" id="VCGU01000459">
    <property type="protein sequence ID" value="TRY61527.1"/>
    <property type="molecule type" value="Genomic_DNA"/>
</dbReference>
<dbReference type="SMART" id="SM00179">
    <property type="entry name" value="EGF_CA"/>
    <property type="match status" value="7"/>
</dbReference>
<dbReference type="InterPro" id="IPR001881">
    <property type="entry name" value="EGF-like_Ca-bd_dom"/>
</dbReference>
<feature type="domain" description="EGF-like" evidence="6">
    <location>
        <begin position="806"/>
        <end position="839"/>
    </location>
</feature>
<dbReference type="STRING" id="6832.A0A553N7W5"/>
<dbReference type="PROSITE" id="PS00022">
    <property type="entry name" value="EGF_1"/>
    <property type="match status" value="6"/>
</dbReference>
<sequence>MIQYSVPDGCDPRVYRVLDDHRRSVNYEVSNFENPLCDDLLPYGWYRFLSYGLPREMATECPAGNACGTQAQVWINVGTNVLNTGNITVDACVSWGFHEQDVARNAKDNLADCCLFTLPVSIQNCNGFNVYYLGPTQACSIAYCSASVPSKSNNALSASLEVSGYSLQPIKTPRIVFYVKHGDFYFHCKTSCRECRITWQKTQKRGMKAIPVGSGQRVESFTNLGLKSGEELTCITSSGATGSSARSKPFQTGLSLDKTKLDLTNHGGMHVLVFEQHFPLICGTTSNLTQCHLEINVQEKSEDNMNVIKFQSCTIAIKDADVCSIIGERNHCNRVSIQFQVSDSLDFWSKKILRGALHIQARSTLNGSKVETFNVLSSSQRIIRINWGHGLLSISLMGLAGDFSSSDGLCQIEFSSDSLEFRVPNFSSLSRLNTPEQNQVVTCADQVDKPQNLSDLTFMRLEQPGEQIFVPQDDYSKAFVPDNQDEIRDLCTNTIVNSSLAKACGPFFTEDIMIPIKICISDMNVTKSQRFIKATLPLIENQCELSLALASKLMIPPDLRDAFACSHPCLHKDFCLPTNCATKPEIEHQYCDLRQKMCPINESVEPSGTQCTLRYGSANKAVPFEMPVVVRQNRSYCKITNSVEERFRELIKPELVQIELHNRINISSSIVSWNLTMYDSACLDCSPTKGCQLNKNICIFQEKCFPIGSNHPEDRCLICSDNGKWITRNASEVKKREFHILNGDRWFYRVRGEVQKIVTAPESLSLVDGNILEWTAPTSGPNSSQVIILEMNPRCGEVNLQEFIIRTVRCDCQHGGKCVSTSTDFECLCPKGWKGINCEVSTASCNDLCQNGRCLEDDTCDCHPGFNGELCDINLGTCWSNPCFRGKLEMRCVINGVECHEIPNGFLCDSCPPGFTGNGIKCTEVDPCSPSPCFPGVDCFKDQSGGFSCGSCPYRMSGNGRICQPFSPCDSDPCYPGVACFPLGDNFVCANCPPLLTGDGINCTKILDDSNLCHFEATNPCFEKSMCYQSDGQALCKACPDGYKGDGIHCQAVSFNKCEVENPCHPASTCLYVNGILTCGPCPDNMTGNGKVCHWVDPCYSQPCFEGVNCTPDARLSQGYLCGPCPIGMTGNGTQCETIRDYCNPNPCFANLTCSVKAKGFECGPCPMGMIGNGLVCQHQNQNDPCSPSPCYPNVKCLSDGENNFTCGMCPPGFVGNGINCTPVDPCHPNPCYPGVKCRSVENSNRSHTCGPCPWGLYGDGEECKDPPNHCQSNPCYPGVQCFNYPDKFKCGNCPASLTGNGIKCTSILDPCQPNPCFEGVDCVRVWEGRHAVFSCGLCPDAGMIGNGIFCYVTDPCSPNPCHHGSQCIPKFDQQSYECGPCPTGLVADGKLCRKPFHPCESNPCYPGVDCGEKNGTFTCGTCPNGMSGDGINCHALCNPPCANGGECMDDGTCFCPTGFFGDWCQFREVASIQKRKKLLECTDKQCLKRSMKEDCNLMGCANGGTCLSVSGTCACKIGSYGSLCQNIKAFEGPMAVIKRQKPYCKRKCQNGGVCIENNRCSCPTGYRGRFCHKPKCTGGCRNGGKCIKPELCECAQGFNGKNCKQGAKIRQTFGEDNLKTLLSQQVFVSLNAKMVAFARNQENAVASMAFVEDIVSSQD</sequence>
<feature type="disulfide bond" evidence="5">
    <location>
        <begin position="829"/>
        <end position="838"/>
    </location>
</feature>
<feature type="disulfide bond" evidence="5">
    <location>
        <begin position="862"/>
        <end position="871"/>
    </location>
</feature>
<feature type="domain" description="EGF-like" evidence="6">
    <location>
        <begin position="1435"/>
        <end position="1466"/>
    </location>
</feature>
<feature type="domain" description="EGF-like" evidence="6">
    <location>
        <begin position="1492"/>
        <end position="1526"/>
    </location>
</feature>
<feature type="disulfide bond" evidence="5">
    <location>
        <begin position="1563"/>
        <end position="1572"/>
    </location>
</feature>
<evidence type="ECO:0000259" key="6">
    <source>
        <dbReference type="PROSITE" id="PS50026"/>
    </source>
</evidence>
<gene>
    <name evidence="7" type="ORF">TCAL_13013</name>
</gene>
<feature type="domain" description="EGF-like" evidence="6">
    <location>
        <begin position="1574"/>
        <end position="1605"/>
    </location>
</feature>
<feature type="disulfide bond" evidence="5">
    <location>
        <begin position="1456"/>
        <end position="1465"/>
    </location>
</feature>
<proteinExistence type="predicted"/>
<comment type="caution">
    <text evidence="7">The sequence shown here is derived from an EMBL/GenBank/DDBJ whole genome shotgun (WGS) entry which is preliminary data.</text>
</comment>
<keyword evidence="1 5" id="KW-0245">EGF-like domain</keyword>
<dbReference type="PANTHER" id="PTHR24049:SF22">
    <property type="entry name" value="DROSOPHILA CRUMBS HOMOLOG"/>
    <property type="match status" value="1"/>
</dbReference>
<evidence type="ECO:0000256" key="4">
    <source>
        <dbReference type="ARBA" id="ARBA00023157"/>
    </source>
</evidence>
<evidence type="ECO:0000313" key="7">
    <source>
        <dbReference type="EMBL" id="TRY61527.1"/>
    </source>
</evidence>
<dbReference type="InterPro" id="IPR018097">
    <property type="entry name" value="EGF_Ca-bd_CS"/>
</dbReference>
<evidence type="ECO:0000256" key="1">
    <source>
        <dbReference type="ARBA" id="ARBA00022536"/>
    </source>
</evidence>
<dbReference type="Gene3D" id="2.10.25.10">
    <property type="entry name" value="Laminin"/>
    <property type="match status" value="14"/>
</dbReference>
<reference evidence="7 8" key="1">
    <citation type="journal article" date="2018" name="Nat. Ecol. Evol.">
        <title>Genomic signatures of mitonuclear coevolution across populations of Tigriopus californicus.</title>
        <authorList>
            <person name="Barreto F.S."/>
            <person name="Watson E.T."/>
            <person name="Lima T.G."/>
            <person name="Willett C.S."/>
            <person name="Edmands S."/>
            <person name="Li W."/>
            <person name="Burton R.S."/>
        </authorList>
    </citation>
    <scope>NUCLEOTIDE SEQUENCE [LARGE SCALE GENOMIC DNA]</scope>
    <source>
        <strain evidence="7 8">San Diego</strain>
    </source>
</reference>
<dbReference type="SUPFAM" id="SSF57196">
    <property type="entry name" value="EGF/Laminin"/>
    <property type="match status" value="2"/>
</dbReference>
<dbReference type="GO" id="GO:0005509">
    <property type="term" value="F:calcium ion binding"/>
    <property type="evidence" value="ECO:0007669"/>
    <property type="project" value="InterPro"/>
</dbReference>
<feature type="domain" description="EGF-like" evidence="6">
    <location>
        <begin position="1182"/>
        <end position="1222"/>
    </location>
</feature>
<dbReference type="PANTHER" id="PTHR24049">
    <property type="entry name" value="CRUMBS FAMILY MEMBER"/>
    <property type="match status" value="1"/>
</dbReference>
<evidence type="ECO:0000256" key="2">
    <source>
        <dbReference type="ARBA" id="ARBA00022729"/>
    </source>
</evidence>
<dbReference type="SMART" id="SM00181">
    <property type="entry name" value="EGF"/>
    <property type="match status" value="19"/>
</dbReference>
<feature type="disulfide bond" evidence="5">
    <location>
        <begin position="1545"/>
        <end position="1555"/>
    </location>
</feature>
<feature type="disulfide bond" evidence="5">
    <location>
        <begin position="1516"/>
        <end position="1525"/>
    </location>
</feature>
<dbReference type="GO" id="GO:0007157">
    <property type="term" value="P:heterophilic cell-cell adhesion via plasma membrane cell adhesion molecules"/>
    <property type="evidence" value="ECO:0007669"/>
    <property type="project" value="TreeGrafter"/>
</dbReference>
<dbReference type="GO" id="GO:0032991">
    <property type="term" value="C:protein-containing complex"/>
    <property type="evidence" value="ECO:0007669"/>
    <property type="project" value="TreeGrafter"/>
</dbReference>
<comment type="caution">
    <text evidence="5">Lacks conserved residue(s) required for the propagation of feature annotation.</text>
</comment>
<dbReference type="InterPro" id="IPR058727">
    <property type="entry name" value="Helical_Vwde"/>
</dbReference>
<keyword evidence="2" id="KW-0732">Signal</keyword>
<dbReference type="PROSITE" id="PS50026">
    <property type="entry name" value="EGF_3"/>
    <property type="match status" value="7"/>
</dbReference>
<keyword evidence="8" id="KW-1185">Reference proteome</keyword>